<name>A0A1B7MGW0_9AGAM</name>
<proteinExistence type="predicted"/>
<evidence type="ECO:0000313" key="2">
    <source>
        <dbReference type="Proteomes" id="UP000092154"/>
    </source>
</evidence>
<gene>
    <name evidence="1" type="ORF">K503DRAFT_805729</name>
</gene>
<dbReference type="Proteomes" id="UP000092154">
    <property type="component" value="Unassembled WGS sequence"/>
</dbReference>
<dbReference type="InParanoid" id="A0A1B7MGW0"/>
<dbReference type="AlphaFoldDB" id="A0A1B7MGW0"/>
<dbReference type="EMBL" id="KV449216">
    <property type="protein sequence ID" value="OAX31840.1"/>
    <property type="molecule type" value="Genomic_DNA"/>
</dbReference>
<evidence type="ECO:0000313" key="1">
    <source>
        <dbReference type="EMBL" id="OAX31840.1"/>
    </source>
</evidence>
<organism evidence="1 2">
    <name type="scientific">Rhizopogon vinicolor AM-OR11-026</name>
    <dbReference type="NCBI Taxonomy" id="1314800"/>
    <lineage>
        <taxon>Eukaryota</taxon>
        <taxon>Fungi</taxon>
        <taxon>Dikarya</taxon>
        <taxon>Basidiomycota</taxon>
        <taxon>Agaricomycotina</taxon>
        <taxon>Agaricomycetes</taxon>
        <taxon>Agaricomycetidae</taxon>
        <taxon>Boletales</taxon>
        <taxon>Suillineae</taxon>
        <taxon>Rhizopogonaceae</taxon>
        <taxon>Rhizopogon</taxon>
    </lineage>
</organism>
<keyword evidence="2" id="KW-1185">Reference proteome</keyword>
<protein>
    <submittedName>
        <fullName evidence="1">Uncharacterized protein</fullName>
    </submittedName>
</protein>
<reference evidence="1 2" key="1">
    <citation type="submission" date="2016-06" db="EMBL/GenBank/DDBJ databases">
        <title>Comparative genomics of the ectomycorrhizal sister species Rhizopogon vinicolor and Rhizopogon vesiculosus (Basidiomycota: Boletales) reveals a divergence of the mating type B locus.</title>
        <authorList>
            <consortium name="DOE Joint Genome Institute"/>
            <person name="Mujic A.B."/>
            <person name="Kuo A."/>
            <person name="Tritt A."/>
            <person name="Lipzen A."/>
            <person name="Chen C."/>
            <person name="Johnson J."/>
            <person name="Sharma A."/>
            <person name="Barry K."/>
            <person name="Grigoriev I.V."/>
            <person name="Spatafora J.W."/>
        </authorList>
    </citation>
    <scope>NUCLEOTIDE SEQUENCE [LARGE SCALE GENOMIC DNA]</scope>
    <source>
        <strain evidence="1 2">AM-OR11-026</strain>
    </source>
</reference>
<accession>A0A1B7MGW0</accession>
<sequence>MLGAANIRLRAFDTAPPNILFCVSLPADLSSLLLQSLALFVPQLFLQAWDLALELIPEAIHVAILQGSDAQPRLCFRCEILLWRASISDFSVASAFATHDAWT</sequence>